<dbReference type="EMBL" id="ML735962">
    <property type="protein sequence ID" value="KAE8410322.1"/>
    <property type="molecule type" value="Genomic_DNA"/>
</dbReference>
<accession>A0ABQ6VZK3</accession>
<reference evidence="1 2" key="1">
    <citation type="submission" date="2019-04" db="EMBL/GenBank/DDBJ databases">
        <authorList>
            <consortium name="DOE Joint Genome Institute"/>
            <person name="Mondo S."/>
            <person name="Kjaerbolling I."/>
            <person name="Vesth T."/>
            <person name="Frisvad J.C."/>
            <person name="Nybo J.L."/>
            <person name="Theobald S."/>
            <person name="Kildgaard S."/>
            <person name="Isbrandt T."/>
            <person name="Kuo A."/>
            <person name="Sato A."/>
            <person name="Lyhne E.K."/>
            <person name="Kogle M.E."/>
            <person name="Wiebenga A."/>
            <person name="Kun R.S."/>
            <person name="Lubbers R.J."/>
            <person name="Makela M.R."/>
            <person name="Barry K."/>
            <person name="Chovatia M."/>
            <person name="Clum A."/>
            <person name="Daum C."/>
            <person name="Haridas S."/>
            <person name="He G."/>
            <person name="LaButti K."/>
            <person name="Lipzen A."/>
            <person name="Riley R."/>
            <person name="Salamov A."/>
            <person name="Simmons B.A."/>
            <person name="Magnuson J.K."/>
            <person name="Henrissat B."/>
            <person name="Mortensen U.H."/>
            <person name="Larsen T.O."/>
            <person name="Devries R.P."/>
            <person name="Grigoriev I.V."/>
            <person name="Machida M."/>
            <person name="Baker S.E."/>
            <person name="Andersen M.R."/>
            <person name="Cantor M.N."/>
            <person name="Hua S.X."/>
        </authorList>
    </citation>
    <scope>NUCLEOTIDE SEQUENCE [LARGE SCALE GENOMIC DNA]</scope>
    <source>
        <strain evidence="1 2">CBS 117616</strain>
    </source>
</reference>
<protein>
    <submittedName>
        <fullName evidence="1">Uncharacterized protein</fullName>
    </submittedName>
</protein>
<proteinExistence type="predicted"/>
<evidence type="ECO:0000313" key="1">
    <source>
        <dbReference type="EMBL" id="KAE8410322.1"/>
    </source>
</evidence>
<name>A0ABQ6VZK3_9EURO</name>
<gene>
    <name evidence="1" type="ORF">BDV36DRAFT_307479</name>
</gene>
<sequence>MSVTIHSKITDIDSLIPRVVDCETEDKDVARLIPWVFKDSYVADKDGTFNWPEIDCSFKSFFYELYNFHDELEVCGPVKNNTSSDTLISNILTASETITIPKKSWEIATREYSRPLIRAQCSMTRVLMENIYFNLEGIKEQGPRVQFMSSPRGLKYTIGGNRYRTRVEGAAIVGPRTQYLPIISFTGGLENQTWDEFLIETYSAMLGQLTRNLSILQTGFEDQEVFIIGFHGPYLHIARGYFPKGLITRVHAEGYSENETFSLNFTRGYNLCFKEDWLEAIRALSRLLRYIISGKAKVGAVQVNM</sequence>
<keyword evidence="2" id="KW-1185">Reference proteome</keyword>
<organism evidence="1 2">
    <name type="scientific">Aspergillus pseudocaelatus</name>
    <dbReference type="NCBI Taxonomy" id="1825620"/>
    <lineage>
        <taxon>Eukaryota</taxon>
        <taxon>Fungi</taxon>
        <taxon>Dikarya</taxon>
        <taxon>Ascomycota</taxon>
        <taxon>Pezizomycotina</taxon>
        <taxon>Eurotiomycetes</taxon>
        <taxon>Eurotiomycetidae</taxon>
        <taxon>Eurotiales</taxon>
        <taxon>Aspergillaceae</taxon>
        <taxon>Aspergillus</taxon>
        <taxon>Aspergillus subgen. Circumdati</taxon>
    </lineage>
</organism>
<dbReference type="Proteomes" id="UP000325395">
    <property type="component" value="Unassembled WGS sequence"/>
</dbReference>
<evidence type="ECO:0000313" key="2">
    <source>
        <dbReference type="Proteomes" id="UP000325395"/>
    </source>
</evidence>